<dbReference type="InterPro" id="IPR011051">
    <property type="entry name" value="RmlC_Cupin_sf"/>
</dbReference>
<dbReference type="CDD" id="cd02243">
    <property type="entry name" value="cupin_11S_legumin_C"/>
    <property type="match status" value="1"/>
</dbReference>
<evidence type="ECO:0000313" key="7">
    <source>
        <dbReference type="Proteomes" id="UP001630127"/>
    </source>
</evidence>
<evidence type="ECO:0000259" key="5">
    <source>
        <dbReference type="SMART" id="SM00835"/>
    </source>
</evidence>
<dbReference type="PANTHER" id="PTHR31189">
    <property type="entry name" value="OS03G0336100 PROTEIN-RELATED"/>
    <property type="match status" value="1"/>
</dbReference>
<dbReference type="GO" id="GO:0045735">
    <property type="term" value="F:nutrient reservoir activity"/>
    <property type="evidence" value="ECO:0007669"/>
    <property type="project" value="UniProtKB-KW"/>
</dbReference>
<evidence type="ECO:0000256" key="1">
    <source>
        <dbReference type="ARBA" id="ARBA00007178"/>
    </source>
</evidence>
<dbReference type="Pfam" id="PF00190">
    <property type="entry name" value="Cupin_1"/>
    <property type="match status" value="2"/>
</dbReference>
<name>A0ABD3B5C4_9GENT</name>
<dbReference type="Proteomes" id="UP001630127">
    <property type="component" value="Unassembled WGS sequence"/>
</dbReference>
<dbReference type="InterPro" id="IPR050253">
    <property type="entry name" value="Seed_Storage-Functional"/>
</dbReference>
<comment type="similarity">
    <text evidence="1">Belongs to the 11S seed storage protein (globulins) family.</text>
</comment>
<dbReference type="AlphaFoldDB" id="A0ABD3B5C4"/>
<dbReference type="Gene3D" id="2.60.120.10">
    <property type="entry name" value="Jelly Rolls"/>
    <property type="match status" value="2"/>
</dbReference>
<dbReference type="EMBL" id="JBJUIK010000001">
    <property type="protein sequence ID" value="KAL3538550.1"/>
    <property type="molecule type" value="Genomic_DNA"/>
</dbReference>
<evidence type="ECO:0000256" key="4">
    <source>
        <dbReference type="ARBA" id="ARBA00023157"/>
    </source>
</evidence>
<dbReference type="InterPro" id="IPR006045">
    <property type="entry name" value="Cupin_1"/>
</dbReference>
<gene>
    <name evidence="6" type="ORF">ACH5RR_001916</name>
</gene>
<sequence>MAFNLSPQFPDVTVFEGEGGGYYTWSASKFPLLSEAKLGAGKLVLQPRGFALPHYSDCYKIGYVVQGSGRVGIVSPNSAKEAVLATKKGDAIPVPLGAVSWWYNDCKDNSDLEIIFLGETTQTYTPAQFDYFFLTGVLGILGGFSTELLTRAFDLQENELNQLTKSQTQALIIKLAEGQTLPDPNEDDNAKMLYNLENARPNVHVNHGGSITAATAENFGVLKQGELSANLVRLDCNAILAPMYTADGSFQLIYITKGSGVVQIVGLNGKNVLEAKVQSGQLLVVPKYFPSSKAADEDGLEYFSTVTSSKPSFVQLAGETSVWKAFAPSVLQTAFSRSWVGGTFPSQDCQLQNFCSSKEISRLILECQIIPFYFKILYNKCYVF</sequence>
<organism evidence="6 7">
    <name type="scientific">Cinchona calisaya</name>
    <dbReference type="NCBI Taxonomy" id="153742"/>
    <lineage>
        <taxon>Eukaryota</taxon>
        <taxon>Viridiplantae</taxon>
        <taxon>Streptophyta</taxon>
        <taxon>Embryophyta</taxon>
        <taxon>Tracheophyta</taxon>
        <taxon>Spermatophyta</taxon>
        <taxon>Magnoliopsida</taxon>
        <taxon>eudicotyledons</taxon>
        <taxon>Gunneridae</taxon>
        <taxon>Pentapetalae</taxon>
        <taxon>asterids</taxon>
        <taxon>lamiids</taxon>
        <taxon>Gentianales</taxon>
        <taxon>Rubiaceae</taxon>
        <taxon>Cinchonoideae</taxon>
        <taxon>Cinchoneae</taxon>
        <taxon>Cinchona</taxon>
    </lineage>
</organism>
<evidence type="ECO:0000313" key="6">
    <source>
        <dbReference type="EMBL" id="KAL3538550.1"/>
    </source>
</evidence>
<keyword evidence="2" id="KW-0758">Storage protein</keyword>
<evidence type="ECO:0000256" key="2">
    <source>
        <dbReference type="ARBA" id="ARBA00022761"/>
    </source>
</evidence>
<keyword evidence="4" id="KW-1015">Disulfide bond</keyword>
<dbReference type="InterPro" id="IPR014710">
    <property type="entry name" value="RmlC-like_jellyroll"/>
</dbReference>
<feature type="domain" description="Cupin type-1" evidence="5">
    <location>
        <begin position="194"/>
        <end position="341"/>
    </location>
</feature>
<dbReference type="PRINTS" id="PR00439">
    <property type="entry name" value="11SGLOBULIN"/>
</dbReference>
<accession>A0ABD3B5C4</accession>
<reference evidence="6 7" key="1">
    <citation type="submission" date="2024-11" db="EMBL/GenBank/DDBJ databases">
        <title>A near-complete genome assembly of Cinchona calisaya.</title>
        <authorList>
            <person name="Lian D.C."/>
            <person name="Zhao X.W."/>
            <person name="Wei L."/>
        </authorList>
    </citation>
    <scope>NUCLEOTIDE SEQUENCE [LARGE SCALE GENOMIC DNA]</scope>
    <source>
        <tissue evidence="6">Nenye</tissue>
    </source>
</reference>
<dbReference type="PANTHER" id="PTHR31189:SF45">
    <property type="entry name" value="OS09G0552500 PROTEIN"/>
    <property type="match status" value="1"/>
</dbReference>
<dbReference type="SUPFAM" id="SSF51182">
    <property type="entry name" value="RmlC-like cupins"/>
    <property type="match status" value="1"/>
</dbReference>
<keyword evidence="3" id="KW-0708">Seed storage protein</keyword>
<dbReference type="InterPro" id="IPR006044">
    <property type="entry name" value="11S_seedstore_pln"/>
</dbReference>
<evidence type="ECO:0000256" key="3">
    <source>
        <dbReference type="ARBA" id="ARBA00023129"/>
    </source>
</evidence>
<dbReference type="SMART" id="SM00835">
    <property type="entry name" value="Cupin_1"/>
    <property type="match status" value="2"/>
</dbReference>
<keyword evidence="7" id="KW-1185">Reference proteome</keyword>
<dbReference type="CDD" id="cd02242">
    <property type="entry name" value="cupin_11S_legumin_N"/>
    <property type="match status" value="1"/>
</dbReference>
<feature type="domain" description="Cupin type-1" evidence="5">
    <location>
        <begin position="3"/>
        <end position="161"/>
    </location>
</feature>
<protein>
    <recommendedName>
        <fullName evidence="5">Cupin type-1 domain-containing protein</fullName>
    </recommendedName>
</protein>
<comment type="caution">
    <text evidence="6">The sequence shown here is derived from an EMBL/GenBank/DDBJ whole genome shotgun (WGS) entry which is preliminary data.</text>
</comment>
<proteinExistence type="inferred from homology"/>